<organism evidence="2 3">
    <name type="scientific">Cohnella suwonensis</name>
    <dbReference type="NCBI Taxonomy" id="696072"/>
    <lineage>
        <taxon>Bacteria</taxon>
        <taxon>Bacillati</taxon>
        <taxon>Bacillota</taxon>
        <taxon>Bacilli</taxon>
        <taxon>Bacillales</taxon>
        <taxon>Paenibacillaceae</taxon>
        <taxon>Cohnella</taxon>
    </lineage>
</organism>
<name>A0ABW0LYD1_9BACL</name>
<feature type="domain" description="SLH" evidence="1">
    <location>
        <begin position="1260"/>
        <end position="1320"/>
    </location>
</feature>
<comment type="caution">
    <text evidence="2">The sequence shown here is derived from an EMBL/GenBank/DDBJ whole genome shotgun (WGS) entry which is preliminary data.</text>
</comment>
<dbReference type="SUPFAM" id="SSF101898">
    <property type="entry name" value="NHL repeat"/>
    <property type="match status" value="1"/>
</dbReference>
<dbReference type="SUPFAM" id="SSF49265">
    <property type="entry name" value="Fibronectin type III"/>
    <property type="match status" value="1"/>
</dbReference>
<evidence type="ECO:0000313" key="2">
    <source>
        <dbReference type="EMBL" id="MFC5470863.1"/>
    </source>
</evidence>
<feature type="domain" description="SLH" evidence="1">
    <location>
        <begin position="1321"/>
        <end position="1384"/>
    </location>
</feature>
<sequence>MRRTGNKVMAMVMAMLMVLGGMPGLLVPGGSKAYAATVQAWQDLGSAGFSAGEAGYTSLYVATDGTPYVAYSDAGNSNKATVMKYDGTGTTGWVPVGSAGFSAGSADFTSLYVAADGTPYVAYMDGGNSYKATVMKYDGTGTTGWVPVGSAGFSAGEAPYTSLYVAADGTPYVAYMDAGNSYKATVKKYDGTGTTGWVPVGSAGFSAGQAEYTSLYVAADGTPYVAYRDAGNSYNTTVKKYDGTGTTGWVPVGSAGFSAGQANYTSLYVAADGTPYVAYRDLGNSYKATVMKYDGTGTTGWVPVGSAGFSAGMVNYMSLSIATDGTPYVAYMDDGNSNKATVMKYDGTGTTGWVTVGSAGFSAGSAYFTSLYVAADGTPYVAYMDGGNSNKATVMRLNNVTASPSLTADTTDADMAHDIEVTFTDDAVWRGAITTVKDGTTLLTAGTDYTVSAGKITINAGVLPIGSHTITIKATGYADATVVQTVSKAYVGEGNIPAETVYPGTDVAFPNGLDDSVSDALPIGFDFNFYGTSYNQIYASTNGLLMFSNPSSTTGVGSLPSSNPDHFIAPFSDDLYLDQHSKVMYTTIGDAPNRKFVIQYTNMKFCCDDSGDPWGTFQAVLYESTNEIQFQYPNLLGTQDGDRAFSSHATIAIQGPTGNYVKYSQATDSISEKQAIRFSPNTDLSSYQLTGQANYEPILINDGLFPGSPALVSPTYGSFASLNPTLEWNNATGATSYRLLIATDPEFLSTSIVQDQSGITQNTVDVTGLLEGTTYYWKVAATNLYEITFSNTFSFVATSIFPATVDTDANVTSITSTTATAGGNVTSDGGGTVTERGVVYSLNANPTVNDGKFAADSGGTGTFSVNLTGLQPVSTYHLRAYAINDLVTSYGPDVTFTTDKLNDNALLSDMAVGQGELSPAFSSTVLNYSVDVANAATSLDFTFTPADPSQTITVTGATFVSVTDSVYSYSASNLNVGANPIQIVVTAEDGTQNPYQLTVNRISSNADLSGLTLSSGTLSPDFASEKTEYSANVANGVSNLTVTGSVYDSHSTLTVNGTAAASSVINLNVGNNTITIVVTAQDGISKKTYTVTVTRAPASTTGSVGGGGGDGGKTSDKVISTNGNLTLPVGKTGEVSLEDAVTISIPAGASGKEQKVTIDKVLDTQKLLTKKEVLLSQIYEILKNFPENFDKPVTLSFVFDPASLKGNQKPVVFYYDEVKKEWVKVGGNVNGNKITVEVNHFTKYAVIAVDSAEDVPPTPTTEVNFSDISGIWAEASIKQAVSLGIVKGYADGTFRPGKTVTRAEFSVMLMNALKPQEAEAKLAFTDSAKIGAWAQKAVAQAVQAGIIKGYKDGSFRPNAEITRAEMAAMIANALKLTIDSDAVAGFADDKNIPSWAKGAVAVLKQLGVIGGKSGNTFDPAGKATRAEAVTVLMKMLAQKSK</sequence>
<accession>A0ABW0LYD1</accession>
<dbReference type="InterPro" id="IPR013783">
    <property type="entry name" value="Ig-like_fold"/>
</dbReference>
<dbReference type="RefSeq" id="WP_209747989.1">
    <property type="nucleotide sequence ID" value="NZ_JBHSMH010000077.1"/>
</dbReference>
<reference evidence="3" key="1">
    <citation type="journal article" date="2019" name="Int. J. Syst. Evol. Microbiol.">
        <title>The Global Catalogue of Microorganisms (GCM) 10K type strain sequencing project: providing services to taxonomists for standard genome sequencing and annotation.</title>
        <authorList>
            <consortium name="The Broad Institute Genomics Platform"/>
            <consortium name="The Broad Institute Genome Sequencing Center for Infectious Disease"/>
            <person name="Wu L."/>
            <person name="Ma J."/>
        </authorList>
    </citation>
    <scope>NUCLEOTIDE SEQUENCE [LARGE SCALE GENOMIC DNA]</scope>
    <source>
        <strain evidence="3">CCUG 57113</strain>
    </source>
</reference>
<protein>
    <submittedName>
        <fullName evidence="2">S-layer homology domain-containing protein</fullName>
    </submittedName>
</protein>
<dbReference type="Gene3D" id="2.60.220.30">
    <property type="match status" value="1"/>
</dbReference>
<dbReference type="InterPro" id="IPR001119">
    <property type="entry name" value="SLH_dom"/>
</dbReference>
<dbReference type="SUPFAM" id="SSF89372">
    <property type="entry name" value="Fucose-specific lectin"/>
    <property type="match status" value="1"/>
</dbReference>
<dbReference type="InterPro" id="IPR036116">
    <property type="entry name" value="FN3_sf"/>
</dbReference>
<evidence type="ECO:0000313" key="3">
    <source>
        <dbReference type="Proteomes" id="UP001596105"/>
    </source>
</evidence>
<dbReference type="PROSITE" id="PS51272">
    <property type="entry name" value="SLH"/>
    <property type="match status" value="3"/>
</dbReference>
<dbReference type="PANTHER" id="PTHR43308:SF5">
    <property type="entry name" value="S-LAYER PROTEIN _ PEPTIDOGLYCAN ENDO-BETA-N-ACETYLGLUCOSAMINIDASE"/>
    <property type="match status" value="1"/>
</dbReference>
<dbReference type="Gene3D" id="2.60.40.10">
    <property type="entry name" value="Immunoglobulins"/>
    <property type="match status" value="1"/>
</dbReference>
<keyword evidence="3" id="KW-1185">Reference proteome</keyword>
<dbReference type="Pfam" id="PF12733">
    <property type="entry name" value="Cadherin-like"/>
    <property type="match status" value="2"/>
</dbReference>
<dbReference type="EMBL" id="JBHSMH010000077">
    <property type="protein sequence ID" value="MFC5470863.1"/>
    <property type="molecule type" value="Genomic_DNA"/>
</dbReference>
<gene>
    <name evidence="2" type="ORF">ACFPPD_19420</name>
</gene>
<dbReference type="InterPro" id="IPR011432">
    <property type="entry name" value="Shr-like_HID"/>
</dbReference>
<dbReference type="Proteomes" id="UP001596105">
    <property type="component" value="Unassembled WGS sequence"/>
</dbReference>
<dbReference type="InterPro" id="IPR051465">
    <property type="entry name" value="Cell_Envelope_Struct_Comp"/>
</dbReference>
<evidence type="ECO:0000259" key="1">
    <source>
        <dbReference type="PROSITE" id="PS51272"/>
    </source>
</evidence>
<dbReference type="Pfam" id="PF00395">
    <property type="entry name" value="SLH"/>
    <property type="match status" value="3"/>
</dbReference>
<feature type="domain" description="SLH" evidence="1">
    <location>
        <begin position="1386"/>
        <end position="1441"/>
    </location>
</feature>
<proteinExistence type="predicted"/>
<dbReference type="Pfam" id="PF07550">
    <property type="entry name" value="Shr-like_HID"/>
    <property type="match status" value="1"/>
</dbReference>
<dbReference type="PANTHER" id="PTHR43308">
    <property type="entry name" value="OUTER MEMBRANE PROTEIN ALPHA-RELATED"/>
    <property type="match status" value="1"/>
</dbReference>
<dbReference type="InterPro" id="IPR025883">
    <property type="entry name" value="Cadherin-like_domain"/>
</dbReference>